<dbReference type="SUPFAM" id="SSF50249">
    <property type="entry name" value="Nucleic acid-binding proteins"/>
    <property type="match status" value="1"/>
</dbReference>
<proteinExistence type="inferred from homology"/>
<comment type="function">
    <text evidence="7">Participates in both transcription termination and antitermination.</text>
</comment>
<dbReference type="GO" id="GO:0006353">
    <property type="term" value="P:DNA-templated transcription termination"/>
    <property type="evidence" value="ECO:0007669"/>
    <property type="project" value="UniProtKB-UniRule"/>
</dbReference>
<dbReference type="PANTHER" id="PTHR22648">
    <property type="entry name" value="TRANSCRIPTION TERMINATION FACTOR NUSA"/>
    <property type="match status" value="1"/>
</dbReference>
<dbReference type="InterPro" id="IPR010995">
    <property type="entry name" value="DNA_repair_Rad51/TF_NusA_a-hlx"/>
</dbReference>
<dbReference type="NCBIfam" id="TIGR01954">
    <property type="entry name" value="nusA_Cterm_rpt"/>
    <property type="match status" value="2"/>
</dbReference>
<dbReference type="PANTHER" id="PTHR22648:SF0">
    <property type="entry name" value="TRANSCRIPTION TERMINATION_ANTITERMINATION PROTEIN NUSA"/>
    <property type="match status" value="1"/>
</dbReference>
<dbReference type="InterPro" id="IPR036555">
    <property type="entry name" value="NusA_N_sf"/>
</dbReference>
<keyword evidence="2 7" id="KW-0963">Cytoplasm</keyword>
<dbReference type="Pfam" id="PF13184">
    <property type="entry name" value="KH_NusA_1st"/>
    <property type="match status" value="1"/>
</dbReference>
<dbReference type="RefSeq" id="WP_152159199.1">
    <property type="nucleotide sequence ID" value="NZ_WEHX01000149.1"/>
</dbReference>
<dbReference type="InterPro" id="IPR013735">
    <property type="entry name" value="TF_NusA_N"/>
</dbReference>
<evidence type="ECO:0000256" key="7">
    <source>
        <dbReference type="HAMAP-Rule" id="MF_00945"/>
    </source>
</evidence>
<keyword evidence="1 7" id="KW-0806">Transcription termination</keyword>
<dbReference type="InterPro" id="IPR012340">
    <property type="entry name" value="NA-bd_OB-fold"/>
</dbReference>
<dbReference type="SUPFAM" id="SSF69705">
    <property type="entry name" value="Transcription factor NusA, N-terminal domain"/>
    <property type="match status" value="1"/>
</dbReference>
<evidence type="ECO:0000256" key="3">
    <source>
        <dbReference type="ARBA" id="ARBA00022814"/>
    </source>
</evidence>
<evidence type="ECO:0000256" key="6">
    <source>
        <dbReference type="ARBA" id="ARBA00023163"/>
    </source>
</evidence>
<dbReference type="SUPFAM" id="SSF47794">
    <property type="entry name" value="Rad51 N-terminal domain-like"/>
    <property type="match status" value="2"/>
</dbReference>
<dbReference type="InterPro" id="IPR003029">
    <property type="entry name" value="S1_domain"/>
</dbReference>
<dbReference type="InterPro" id="IPR015946">
    <property type="entry name" value="KH_dom-like_a/b"/>
</dbReference>
<dbReference type="GO" id="GO:0003723">
    <property type="term" value="F:RNA binding"/>
    <property type="evidence" value="ECO:0007669"/>
    <property type="project" value="UniProtKB-UniRule"/>
</dbReference>
<dbReference type="Gene3D" id="1.10.150.20">
    <property type="entry name" value="5' to 3' exonuclease, C-terminal subdomain"/>
    <property type="match status" value="2"/>
</dbReference>
<comment type="subunit">
    <text evidence="7">Monomer. Binds directly to the core enzyme of the DNA-dependent RNA polymerase and to nascent RNA.</text>
</comment>
<dbReference type="FunFam" id="3.30.300.20:FF:000002">
    <property type="entry name" value="Transcription termination/antitermination protein NusA"/>
    <property type="match status" value="1"/>
</dbReference>
<gene>
    <name evidence="7 9" type="primary">nusA</name>
    <name evidence="9" type="ORF">GBM95_11345</name>
</gene>
<dbReference type="InterPro" id="IPR009019">
    <property type="entry name" value="KH_sf_prok-type"/>
</dbReference>
<dbReference type="EMBL" id="WEHX01000149">
    <property type="protein sequence ID" value="KAB7652292.1"/>
    <property type="molecule type" value="Genomic_DNA"/>
</dbReference>
<keyword evidence="3 7" id="KW-0889">Transcription antitermination</keyword>
<dbReference type="SMART" id="SM00316">
    <property type="entry name" value="S1"/>
    <property type="match status" value="1"/>
</dbReference>
<evidence type="ECO:0000259" key="8">
    <source>
        <dbReference type="PROSITE" id="PS50126"/>
    </source>
</evidence>
<dbReference type="FunFam" id="3.30.300.20:FF:000005">
    <property type="entry name" value="Transcription termination/antitermination protein NusA"/>
    <property type="match status" value="1"/>
</dbReference>
<dbReference type="CDD" id="cd04455">
    <property type="entry name" value="S1_NusA"/>
    <property type="match status" value="1"/>
</dbReference>
<keyword evidence="5 7" id="KW-0805">Transcription regulation</keyword>
<dbReference type="InterPro" id="IPR030842">
    <property type="entry name" value="TF_NusA_bacterial"/>
</dbReference>
<protein>
    <recommendedName>
        <fullName evidence="7">Transcription termination/antitermination protein NusA</fullName>
    </recommendedName>
</protein>
<keyword evidence="6 7" id="KW-0804">Transcription</keyword>
<dbReference type="AlphaFoldDB" id="A0A6I1EGB2"/>
<dbReference type="NCBIfam" id="TIGR01953">
    <property type="entry name" value="NusA"/>
    <property type="match status" value="1"/>
</dbReference>
<comment type="subcellular location">
    <subcellularLocation>
        <location evidence="7">Cytoplasm</location>
    </subcellularLocation>
</comment>
<dbReference type="InterPro" id="IPR025249">
    <property type="entry name" value="TF_NusA_KH_1st"/>
</dbReference>
<evidence type="ECO:0000313" key="9">
    <source>
        <dbReference type="EMBL" id="KAB7652292.1"/>
    </source>
</evidence>
<dbReference type="PROSITE" id="PS50084">
    <property type="entry name" value="KH_TYPE_1"/>
    <property type="match status" value="1"/>
</dbReference>
<feature type="domain" description="S1 motif" evidence="8">
    <location>
        <begin position="144"/>
        <end position="208"/>
    </location>
</feature>
<dbReference type="Pfam" id="PF14520">
    <property type="entry name" value="HHH_5"/>
    <property type="match status" value="1"/>
</dbReference>
<dbReference type="Proteomes" id="UP000430564">
    <property type="component" value="Unassembled WGS sequence"/>
</dbReference>
<dbReference type="GO" id="GO:0005829">
    <property type="term" value="C:cytosol"/>
    <property type="evidence" value="ECO:0007669"/>
    <property type="project" value="TreeGrafter"/>
</dbReference>
<name>A0A6I1EGB2_9BURK</name>
<comment type="similarity">
    <text evidence="7">Belongs to the NusA family.</text>
</comment>
<dbReference type="SUPFAM" id="SSF54814">
    <property type="entry name" value="Prokaryotic type KH domain (KH-domain type II)"/>
    <property type="match status" value="2"/>
</dbReference>
<dbReference type="CDD" id="cd22529">
    <property type="entry name" value="KH-II_NusA_rpt2"/>
    <property type="match status" value="1"/>
</dbReference>
<dbReference type="PROSITE" id="PS50126">
    <property type="entry name" value="S1"/>
    <property type="match status" value="1"/>
</dbReference>
<evidence type="ECO:0000256" key="2">
    <source>
        <dbReference type="ARBA" id="ARBA00022490"/>
    </source>
</evidence>
<evidence type="ECO:0000313" key="10">
    <source>
        <dbReference type="Proteomes" id="UP000430564"/>
    </source>
</evidence>
<dbReference type="GO" id="GO:0000166">
    <property type="term" value="F:nucleotide binding"/>
    <property type="evidence" value="ECO:0007669"/>
    <property type="project" value="InterPro"/>
</dbReference>
<dbReference type="GO" id="GO:0031564">
    <property type="term" value="P:transcription antitermination"/>
    <property type="evidence" value="ECO:0007669"/>
    <property type="project" value="UniProtKB-UniRule"/>
</dbReference>
<sequence length="510" mass="57183">MNSREMLELVDVLAREKNVEKDIVFGVLEIALASAVKRARFPGEDADILVRVNRATGEFTAVRRWLVVPDEEGLQEPDRQEMFSDIHDEFPDLQPGDYIERPIENVDIDSAGRRFAQDAKQVILQRLRDAEREQILSEFLAKNQSIVNGLIKRMDKGDAIVEIERLEARLPRNQMIPRENMRTGDRVRAYVDHVGETPKGKTVFLSRTSPEFLKKLFELEVPEIEEGIIEIKAAARDPGARAKIAVTSHDQRVDPIGTCIGMRGSRVNAVTAELSGERIDIVVWNADPAQFVVGALEPAKVRSIVMLEDTHTMEVVVDEDNLAVAIGRGGQNVRLASELTGWQINILTQTEASEKREAEVSRIREDFMKNLDIDEAAANVLISEGFSSVEEIAYVPEKELYSIEAFDRETIEELRARARNKLLADAITREENLRKADPEMLKLEGMTNDLASKLVSRGVRTLDDLADLATEELVEMTGLEEEAAKNLIVGARAHWFGEGEAHEAEAKKAE</sequence>
<reference evidence="9 10" key="1">
    <citation type="submission" date="2019-10" db="EMBL/GenBank/DDBJ databases">
        <title>Genome diversity of Sutterella seckii.</title>
        <authorList>
            <person name="Chaplin A.V."/>
            <person name="Sokolova S.R."/>
            <person name="Mosin K.A."/>
            <person name="Ivanova E.L."/>
            <person name="Kochetkova T.O."/>
            <person name="Goltsov A.Y."/>
            <person name="Trofimov D.Y."/>
            <person name="Efimov B.A."/>
        </authorList>
    </citation>
    <scope>NUCLEOTIDE SEQUENCE [LARGE SCALE GENOMIC DNA]</scope>
    <source>
        <strain evidence="9 10">ASD393</strain>
    </source>
</reference>
<dbReference type="HAMAP" id="MF_00945_B">
    <property type="entry name" value="NusA_B"/>
    <property type="match status" value="1"/>
</dbReference>
<dbReference type="InterPro" id="IPR058582">
    <property type="entry name" value="KH_NusA_2nd"/>
</dbReference>
<accession>A0A6I1EGB2</accession>
<dbReference type="Gene3D" id="3.30.300.20">
    <property type="match status" value="2"/>
</dbReference>
<keyword evidence="4 7" id="KW-0694">RNA-binding</keyword>
<dbReference type="Pfam" id="PF08529">
    <property type="entry name" value="NusA_N"/>
    <property type="match status" value="1"/>
</dbReference>
<evidence type="ECO:0000256" key="1">
    <source>
        <dbReference type="ARBA" id="ARBA00022472"/>
    </source>
</evidence>
<evidence type="ECO:0000256" key="5">
    <source>
        <dbReference type="ARBA" id="ARBA00023015"/>
    </source>
</evidence>
<dbReference type="InterPro" id="IPR010214">
    <property type="entry name" value="Tscrpt_termin_fac_NusA_C_rpt"/>
</dbReference>
<evidence type="ECO:0000256" key="4">
    <source>
        <dbReference type="ARBA" id="ARBA00022884"/>
    </source>
</evidence>
<dbReference type="SMART" id="SM00322">
    <property type="entry name" value="KH"/>
    <property type="match status" value="2"/>
</dbReference>
<dbReference type="Gene3D" id="3.30.1480.10">
    <property type="entry name" value="NusA, N-terminal domain"/>
    <property type="match status" value="1"/>
</dbReference>
<dbReference type="Gene3D" id="2.40.50.140">
    <property type="entry name" value="Nucleic acid-binding proteins"/>
    <property type="match status" value="1"/>
</dbReference>
<dbReference type="Pfam" id="PF26594">
    <property type="entry name" value="KH_NusA_2nd"/>
    <property type="match status" value="1"/>
</dbReference>
<dbReference type="GO" id="GO:0003700">
    <property type="term" value="F:DNA-binding transcription factor activity"/>
    <property type="evidence" value="ECO:0007669"/>
    <property type="project" value="InterPro"/>
</dbReference>
<dbReference type="OrthoDB" id="9807233at2"/>
<comment type="caution">
    <text evidence="9">The sequence shown here is derived from an EMBL/GenBank/DDBJ whole genome shotgun (WGS) entry which is preliminary data.</text>
</comment>
<dbReference type="InterPro" id="IPR004087">
    <property type="entry name" value="KH_dom"/>
</dbReference>
<organism evidence="9 10">
    <name type="scientific">Sutterella seckii</name>
    <dbReference type="NCBI Taxonomy" id="1944635"/>
    <lineage>
        <taxon>Bacteria</taxon>
        <taxon>Pseudomonadati</taxon>
        <taxon>Pseudomonadota</taxon>
        <taxon>Betaproteobacteria</taxon>
        <taxon>Burkholderiales</taxon>
        <taxon>Sutterellaceae</taxon>
        <taxon>Sutterella</taxon>
    </lineage>
</organism>
<dbReference type="CDD" id="cd02134">
    <property type="entry name" value="KH-II_NusA_rpt1"/>
    <property type="match status" value="1"/>
</dbReference>
<dbReference type="InterPro" id="IPR010213">
    <property type="entry name" value="TF_NusA"/>
</dbReference>